<dbReference type="STRING" id="1492898.SY85_16690"/>
<reference evidence="3 4" key="2">
    <citation type="journal article" date="2016" name="Int. J. Syst. Evol. Microbiol.">
        <title>Flavisolibacter tropicus sp. nov., isolated from tropical soil.</title>
        <authorList>
            <person name="Lee J.J."/>
            <person name="Kang M.S."/>
            <person name="Kim G.S."/>
            <person name="Lee C.S."/>
            <person name="Lim S."/>
            <person name="Lee J."/>
            <person name="Roh S.H."/>
            <person name="Kang H."/>
            <person name="Ha J.M."/>
            <person name="Bae S."/>
            <person name="Jung H.Y."/>
            <person name="Kim M.K."/>
        </authorList>
    </citation>
    <scope>NUCLEOTIDE SEQUENCE [LARGE SCALE GENOMIC DNA]</scope>
    <source>
        <strain evidence="3 4">LCS9</strain>
    </source>
</reference>
<dbReference type="Proteomes" id="UP000077177">
    <property type="component" value="Chromosome"/>
</dbReference>
<dbReference type="Pfam" id="PF00675">
    <property type="entry name" value="Peptidase_M16"/>
    <property type="match status" value="1"/>
</dbReference>
<proteinExistence type="predicted"/>
<dbReference type="InterPro" id="IPR011765">
    <property type="entry name" value="Pept_M16_N"/>
</dbReference>
<evidence type="ECO:0000313" key="4">
    <source>
        <dbReference type="Proteomes" id="UP000077177"/>
    </source>
</evidence>
<dbReference type="AlphaFoldDB" id="A0A172TXR6"/>
<dbReference type="PANTHER" id="PTHR11851">
    <property type="entry name" value="METALLOPROTEASE"/>
    <property type="match status" value="1"/>
</dbReference>
<dbReference type="Gene3D" id="3.30.830.10">
    <property type="entry name" value="Metalloenzyme, LuxS/M16 peptidase-like"/>
    <property type="match status" value="2"/>
</dbReference>
<gene>
    <name evidence="3" type="ORF">SY85_16690</name>
</gene>
<dbReference type="RefSeq" id="WP_066406023.1">
    <property type="nucleotide sequence ID" value="NZ_CP011390.1"/>
</dbReference>
<dbReference type="InterPro" id="IPR007863">
    <property type="entry name" value="Peptidase_M16_C"/>
</dbReference>
<evidence type="ECO:0000259" key="1">
    <source>
        <dbReference type="Pfam" id="PF00675"/>
    </source>
</evidence>
<organism evidence="3 4">
    <name type="scientific">Flavisolibacter tropicus</name>
    <dbReference type="NCBI Taxonomy" id="1492898"/>
    <lineage>
        <taxon>Bacteria</taxon>
        <taxon>Pseudomonadati</taxon>
        <taxon>Bacteroidota</taxon>
        <taxon>Chitinophagia</taxon>
        <taxon>Chitinophagales</taxon>
        <taxon>Chitinophagaceae</taxon>
        <taxon>Flavisolibacter</taxon>
    </lineage>
</organism>
<accession>A0A172TXR6</accession>
<dbReference type="OrthoDB" id="9811314at2"/>
<dbReference type="EMBL" id="CP011390">
    <property type="protein sequence ID" value="ANE51885.1"/>
    <property type="molecule type" value="Genomic_DNA"/>
</dbReference>
<evidence type="ECO:0000313" key="3">
    <source>
        <dbReference type="EMBL" id="ANE51885.1"/>
    </source>
</evidence>
<dbReference type="Pfam" id="PF05193">
    <property type="entry name" value="Peptidase_M16_C"/>
    <property type="match status" value="1"/>
</dbReference>
<dbReference type="InterPro" id="IPR050361">
    <property type="entry name" value="MPP/UQCRC_Complex"/>
</dbReference>
<feature type="domain" description="Peptidase M16 N-terminal" evidence="1">
    <location>
        <begin position="75"/>
        <end position="166"/>
    </location>
</feature>
<dbReference type="PATRIC" id="fig|1492898.3.peg.3631"/>
<sequence>MPTTETLNRKKAPAIKDAVHLNLTLKPYEKYTLKNGVDVYAIDAGAEEVLMLDCVFYAGNWYEQHNLEAASTNFLLKNGTKNKSAFQINEHFEYYGSYLNRACYNETSTITLHSLSKHLQELLPVMREIITECTFPQEELDIYKQNMKQRLNVNLKKGDFVATRLIDAYLYGEQHPYGRYSRFEDFDAITRESLQQFYKQYYQNGKLIIFVAGKLPKNIFELLEANFGDLQNSPIAIADLPSHPADEKKYRVINDPNGVQGAIRMGTPFPNRHHPDFLKVMVLNNLFGGFFGSRLMNNIREDKGYTYGIYSYLENHIQQSAWVISTEAGKDVSEATVAEVYKEMEGLRNEPVGEEELSLVRNYMAGSILGDLDGPFQILNRWKNIILNGLDEQYFYNQLNTIRTVSAQELQELANKYLHPEKFYELIVI</sequence>
<dbReference type="PANTHER" id="PTHR11851:SF224">
    <property type="entry name" value="PROCESSING PROTEASE"/>
    <property type="match status" value="1"/>
</dbReference>
<dbReference type="GO" id="GO:0046872">
    <property type="term" value="F:metal ion binding"/>
    <property type="evidence" value="ECO:0007669"/>
    <property type="project" value="InterPro"/>
</dbReference>
<dbReference type="SUPFAM" id="SSF63411">
    <property type="entry name" value="LuxS/MPP-like metallohydrolase"/>
    <property type="match status" value="2"/>
</dbReference>
<reference evidence="4" key="1">
    <citation type="submission" date="2015-01" db="EMBL/GenBank/DDBJ databases">
        <title>Flavisolibacter sp./LCS9/ whole genome sequencing.</title>
        <authorList>
            <person name="Kim M.K."/>
            <person name="Srinivasan S."/>
            <person name="Lee J.-J."/>
        </authorList>
    </citation>
    <scope>NUCLEOTIDE SEQUENCE [LARGE SCALE GENOMIC DNA]</scope>
    <source>
        <strain evidence="4">LCS9</strain>
    </source>
</reference>
<dbReference type="KEGG" id="fla:SY85_16690"/>
<dbReference type="InterPro" id="IPR011249">
    <property type="entry name" value="Metalloenz_LuxS/M16"/>
</dbReference>
<evidence type="ECO:0000259" key="2">
    <source>
        <dbReference type="Pfam" id="PF05193"/>
    </source>
</evidence>
<feature type="domain" description="Peptidase M16 C-terminal" evidence="2">
    <location>
        <begin position="189"/>
        <end position="362"/>
    </location>
</feature>
<protein>
    <submittedName>
        <fullName evidence="3">Peptidase M16</fullName>
    </submittedName>
</protein>
<name>A0A172TXR6_9BACT</name>
<keyword evidence="4" id="KW-1185">Reference proteome</keyword>